<dbReference type="GO" id="GO:0016301">
    <property type="term" value="F:kinase activity"/>
    <property type="evidence" value="ECO:0007669"/>
    <property type="project" value="UniProtKB-KW"/>
</dbReference>
<feature type="domain" description="Cyclic nucleotide-binding" evidence="1">
    <location>
        <begin position="21"/>
        <end position="113"/>
    </location>
</feature>
<sequence length="190" mass="22188">MDVLKNIYQHPAFSEEGLSLIFNKHEKINYKKGDFFLKENEISNDYFVLESGVVRSFVYDINNDDITINFFTINDIIIEASSIFQRIPSIENIQAETDCVVWKISYEDFQELFHSIPALTEWGRAWMSYQLFYLKNRSVEMITKSATERYLSLIEEKPDVLKFAPLKNVASYLGITDTSLSRIRKEIVKG</sequence>
<keyword evidence="3" id="KW-1185">Reference proteome</keyword>
<name>A0A1G7RKD5_9FLAO</name>
<dbReference type="SMART" id="SM00100">
    <property type="entry name" value="cNMP"/>
    <property type="match status" value="1"/>
</dbReference>
<dbReference type="InterPro" id="IPR018490">
    <property type="entry name" value="cNMP-bd_dom_sf"/>
</dbReference>
<dbReference type="InterPro" id="IPR014710">
    <property type="entry name" value="RmlC-like_jellyroll"/>
</dbReference>
<evidence type="ECO:0000313" key="3">
    <source>
        <dbReference type="Proteomes" id="UP000199203"/>
    </source>
</evidence>
<gene>
    <name evidence="2" type="ORF">SAMN05421825_2697</name>
</gene>
<evidence type="ECO:0000259" key="1">
    <source>
        <dbReference type="PROSITE" id="PS50042"/>
    </source>
</evidence>
<proteinExistence type="predicted"/>
<dbReference type="Proteomes" id="UP000199203">
    <property type="component" value="Unassembled WGS sequence"/>
</dbReference>
<dbReference type="CDD" id="cd00038">
    <property type="entry name" value="CAP_ED"/>
    <property type="match status" value="1"/>
</dbReference>
<dbReference type="Gene3D" id="2.60.120.10">
    <property type="entry name" value="Jelly Rolls"/>
    <property type="match status" value="1"/>
</dbReference>
<organism evidence="2 3">
    <name type="scientific">Epilithonimonas hungarica</name>
    <dbReference type="NCBI Taxonomy" id="454006"/>
    <lineage>
        <taxon>Bacteria</taxon>
        <taxon>Pseudomonadati</taxon>
        <taxon>Bacteroidota</taxon>
        <taxon>Flavobacteriia</taxon>
        <taxon>Flavobacteriales</taxon>
        <taxon>Weeksellaceae</taxon>
        <taxon>Chryseobacterium group</taxon>
        <taxon>Epilithonimonas</taxon>
    </lineage>
</organism>
<dbReference type="InterPro" id="IPR000595">
    <property type="entry name" value="cNMP-bd_dom"/>
</dbReference>
<dbReference type="Pfam" id="PF00027">
    <property type="entry name" value="cNMP_binding"/>
    <property type="match status" value="1"/>
</dbReference>
<dbReference type="SUPFAM" id="SSF51206">
    <property type="entry name" value="cAMP-binding domain-like"/>
    <property type="match status" value="1"/>
</dbReference>
<dbReference type="RefSeq" id="WP_089873947.1">
    <property type="nucleotide sequence ID" value="NZ_FNBH01000003.1"/>
</dbReference>
<reference evidence="3" key="1">
    <citation type="submission" date="2016-10" db="EMBL/GenBank/DDBJ databases">
        <authorList>
            <person name="Varghese N."/>
            <person name="Submissions S."/>
        </authorList>
    </citation>
    <scope>NUCLEOTIDE SEQUENCE [LARGE SCALE GENOMIC DNA]</scope>
    <source>
        <strain evidence="3">DSM 19684</strain>
    </source>
</reference>
<dbReference type="OrthoDB" id="1044733at2"/>
<protein>
    <submittedName>
        <fullName evidence="2">cAMP-binding domain of CRP or a regulatory subunit of cAMP-dependent protein kinases</fullName>
    </submittedName>
</protein>
<dbReference type="PROSITE" id="PS50042">
    <property type="entry name" value="CNMP_BINDING_3"/>
    <property type="match status" value="1"/>
</dbReference>
<evidence type="ECO:0000313" key="2">
    <source>
        <dbReference type="EMBL" id="SDG11173.1"/>
    </source>
</evidence>
<keyword evidence="2" id="KW-0808">Transferase</keyword>
<dbReference type="EMBL" id="FNBH01000003">
    <property type="protein sequence ID" value="SDG11173.1"/>
    <property type="molecule type" value="Genomic_DNA"/>
</dbReference>
<accession>A0A1G7RKD5</accession>
<dbReference type="AlphaFoldDB" id="A0A1G7RKD5"/>
<keyword evidence="2" id="KW-0418">Kinase</keyword>
<dbReference type="STRING" id="454006.SAMN05421825_2697"/>